<dbReference type="InterPro" id="IPR011701">
    <property type="entry name" value="MFS"/>
</dbReference>
<keyword evidence="10" id="KW-1185">Reference proteome</keyword>
<evidence type="ECO:0000256" key="4">
    <source>
        <dbReference type="ARBA" id="ARBA00022692"/>
    </source>
</evidence>
<protein>
    <submittedName>
        <fullName evidence="9">MFS transporter</fullName>
    </submittedName>
</protein>
<feature type="transmembrane region" description="Helical" evidence="7">
    <location>
        <begin position="382"/>
        <end position="405"/>
    </location>
</feature>
<evidence type="ECO:0000313" key="10">
    <source>
        <dbReference type="Proteomes" id="UP001060164"/>
    </source>
</evidence>
<feature type="transmembrane region" description="Helical" evidence="7">
    <location>
        <begin position="292"/>
        <end position="310"/>
    </location>
</feature>
<accession>A0ABY5VFD4</accession>
<dbReference type="Gene3D" id="1.20.1250.20">
    <property type="entry name" value="MFS general substrate transporter like domains"/>
    <property type="match status" value="1"/>
</dbReference>
<sequence>MEKKLFTKNFTLLIAGQTSSLFGNCILDFAMSMYVLEVTGSAAVFAGFLAAAMLPAIILSPLGGVLADRADKRSIMVALDFMSGVVTLLTALMIGRSNNLTTICAALIILSVLGAFEGPTVQACIPQMQTGGNIIRANAVVNQISAVSALAAPFIGSMLYTAFGLKPVMYAGVFCFFVTSIFECFIRLDYIPQQTGGHVLQIIKHDLKTSTYFICRIKPSILKTLLLVTVTAFFVQGVALVGLPFIIRTVLGLNAGYYGAAESILGLAGLAGSVIAGIIATKFRSENLNLPILLIGLFLIPSGLIFYLPAGVYPRYVTLTACFALIQIAACIFSIFCLSAIQQLTPEHMVGKVMAYTATISMCAQPLSQIVYGMLFDRFSDAVYLVLVPAGMMLCVIGLAAKHFFMRTEEQLKQN</sequence>
<dbReference type="EMBL" id="CP102290">
    <property type="protein sequence ID" value="UWP58188.1"/>
    <property type="molecule type" value="Genomic_DNA"/>
</dbReference>
<comment type="subcellular location">
    <subcellularLocation>
        <location evidence="1">Cell membrane</location>
        <topology evidence="1">Multi-pass membrane protein</topology>
    </subcellularLocation>
</comment>
<feature type="transmembrane region" description="Helical" evidence="7">
    <location>
        <begin position="316"/>
        <end position="341"/>
    </location>
</feature>
<organism evidence="9 10">
    <name type="scientific">Ruminococcus gauvreauii</name>
    <dbReference type="NCBI Taxonomy" id="438033"/>
    <lineage>
        <taxon>Bacteria</taxon>
        <taxon>Bacillati</taxon>
        <taxon>Bacillota</taxon>
        <taxon>Clostridia</taxon>
        <taxon>Eubacteriales</taxon>
        <taxon>Oscillospiraceae</taxon>
        <taxon>Ruminococcus</taxon>
    </lineage>
</organism>
<keyword evidence="5 7" id="KW-1133">Transmembrane helix</keyword>
<dbReference type="SUPFAM" id="SSF103473">
    <property type="entry name" value="MFS general substrate transporter"/>
    <property type="match status" value="1"/>
</dbReference>
<feature type="transmembrane region" description="Helical" evidence="7">
    <location>
        <begin position="42"/>
        <end position="63"/>
    </location>
</feature>
<feature type="transmembrane region" description="Helical" evidence="7">
    <location>
        <begin position="259"/>
        <end position="280"/>
    </location>
</feature>
<evidence type="ECO:0000259" key="8">
    <source>
        <dbReference type="PROSITE" id="PS50850"/>
    </source>
</evidence>
<feature type="transmembrane region" description="Helical" evidence="7">
    <location>
        <begin position="353"/>
        <end position="376"/>
    </location>
</feature>
<evidence type="ECO:0000256" key="1">
    <source>
        <dbReference type="ARBA" id="ARBA00004651"/>
    </source>
</evidence>
<feature type="transmembrane region" description="Helical" evidence="7">
    <location>
        <begin position="139"/>
        <end position="162"/>
    </location>
</feature>
<feature type="transmembrane region" description="Helical" evidence="7">
    <location>
        <begin position="12"/>
        <end position="36"/>
    </location>
</feature>
<dbReference type="PANTHER" id="PTHR43266:SF9">
    <property type="entry name" value="PERMEASE, MAJOR FACILITATOR SUPERFAMILY-RELATED"/>
    <property type="match status" value="1"/>
</dbReference>
<feature type="transmembrane region" description="Helical" evidence="7">
    <location>
        <begin position="168"/>
        <end position="186"/>
    </location>
</feature>
<keyword evidence="2" id="KW-0813">Transport</keyword>
<evidence type="ECO:0000256" key="5">
    <source>
        <dbReference type="ARBA" id="ARBA00022989"/>
    </source>
</evidence>
<dbReference type="RefSeq" id="WP_028529245.1">
    <property type="nucleotide sequence ID" value="NZ_CABLBR010000021.1"/>
</dbReference>
<dbReference type="CDD" id="cd06173">
    <property type="entry name" value="MFS_MefA_like"/>
    <property type="match status" value="1"/>
</dbReference>
<feature type="transmembrane region" description="Helical" evidence="7">
    <location>
        <begin position="75"/>
        <end position="94"/>
    </location>
</feature>
<evidence type="ECO:0000256" key="7">
    <source>
        <dbReference type="SAM" id="Phobius"/>
    </source>
</evidence>
<name>A0ABY5VFD4_9FIRM</name>
<feature type="transmembrane region" description="Helical" evidence="7">
    <location>
        <begin position="100"/>
        <end position="118"/>
    </location>
</feature>
<reference evidence="9" key="1">
    <citation type="journal article" date="2022" name="Cell">
        <title>Design, construction, and in vivo augmentation of a complex gut microbiome.</title>
        <authorList>
            <person name="Cheng A.G."/>
            <person name="Ho P.Y."/>
            <person name="Aranda-Diaz A."/>
            <person name="Jain S."/>
            <person name="Yu F.B."/>
            <person name="Meng X."/>
            <person name="Wang M."/>
            <person name="Iakiviak M."/>
            <person name="Nagashima K."/>
            <person name="Zhao A."/>
            <person name="Murugkar P."/>
            <person name="Patil A."/>
            <person name="Atabakhsh K."/>
            <person name="Weakley A."/>
            <person name="Yan J."/>
            <person name="Brumbaugh A.R."/>
            <person name="Higginbottom S."/>
            <person name="Dimas A."/>
            <person name="Shiver A.L."/>
            <person name="Deutschbauer A."/>
            <person name="Neff N."/>
            <person name="Sonnenburg J.L."/>
            <person name="Huang K.C."/>
            <person name="Fischbach M.A."/>
        </authorList>
    </citation>
    <scope>NUCLEOTIDE SEQUENCE</scope>
    <source>
        <strain evidence="9">DSM 19829</strain>
    </source>
</reference>
<evidence type="ECO:0000256" key="3">
    <source>
        <dbReference type="ARBA" id="ARBA00022475"/>
    </source>
</evidence>
<dbReference type="InterPro" id="IPR036259">
    <property type="entry name" value="MFS_trans_sf"/>
</dbReference>
<dbReference type="PROSITE" id="PS50850">
    <property type="entry name" value="MFS"/>
    <property type="match status" value="1"/>
</dbReference>
<proteinExistence type="predicted"/>
<keyword evidence="6 7" id="KW-0472">Membrane</keyword>
<evidence type="ECO:0000256" key="2">
    <source>
        <dbReference type="ARBA" id="ARBA00022448"/>
    </source>
</evidence>
<dbReference type="Proteomes" id="UP001060164">
    <property type="component" value="Chromosome"/>
</dbReference>
<evidence type="ECO:0000256" key="6">
    <source>
        <dbReference type="ARBA" id="ARBA00023136"/>
    </source>
</evidence>
<dbReference type="Pfam" id="PF07690">
    <property type="entry name" value="MFS_1"/>
    <property type="match status" value="1"/>
</dbReference>
<gene>
    <name evidence="9" type="ORF">NQ502_12445</name>
</gene>
<feature type="domain" description="Major facilitator superfamily (MFS) profile" evidence="8">
    <location>
        <begin position="4"/>
        <end position="410"/>
    </location>
</feature>
<dbReference type="InterPro" id="IPR020846">
    <property type="entry name" value="MFS_dom"/>
</dbReference>
<keyword evidence="3" id="KW-1003">Cell membrane</keyword>
<feature type="transmembrane region" description="Helical" evidence="7">
    <location>
        <begin position="225"/>
        <end position="247"/>
    </location>
</feature>
<dbReference type="PANTHER" id="PTHR43266">
    <property type="entry name" value="MACROLIDE-EFFLUX PROTEIN"/>
    <property type="match status" value="1"/>
</dbReference>
<evidence type="ECO:0000313" key="9">
    <source>
        <dbReference type="EMBL" id="UWP58188.1"/>
    </source>
</evidence>
<keyword evidence="4 7" id="KW-0812">Transmembrane</keyword>